<dbReference type="Proteomes" id="UP000799324">
    <property type="component" value="Unassembled WGS sequence"/>
</dbReference>
<proteinExistence type="predicted"/>
<accession>A0A6A6SL23</accession>
<keyword evidence="3" id="KW-1185">Reference proteome</keyword>
<evidence type="ECO:0000313" key="2">
    <source>
        <dbReference type="EMBL" id="KAF2647088.1"/>
    </source>
</evidence>
<name>A0A6A6SL23_9PLEO</name>
<keyword evidence="1" id="KW-0732">Signal</keyword>
<organism evidence="2 3">
    <name type="scientific">Lophiostoma macrostomum CBS 122681</name>
    <dbReference type="NCBI Taxonomy" id="1314788"/>
    <lineage>
        <taxon>Eukaryota</taxon>
        <taxon>Fungi</taxon>
        <taxon>Dikarya</taxon>
        <taxon>Ascomycota</taxon>
        <taxon>Pezizomycotina</taxon>
        <taxon>Dothideomycetes</taxon>
        <taxon>Pleosporomycetidae</taxon>
        <taxon>Pleosporales</taxon>
        <taxon>Lophiostomataceae</taxon>
        <taxon>Lophiostoma</taxon>
    </lineage>
</organism>
<reference evidence="2" key="1">
    <citation type="journal article" date="2020" name="Stud. Mycol.">
        <title>101 Dothideomycetes genomes: a test case for predicting lifestyles and emergence of pathogens.</title>
        <authorList>
            <person name="Haridas S."/>
            <person name="Albert R."/>
            <person name="Binder M."/>
            <person name="Bloem J."/>
            <person name="Labutti K."/>
            <person name="Salamov A."/>
            <person name="Andreopoulos B."/>
            <person name="Baker S."/>
            <person name="Barry K."/>
            <person name="Bills G."/>
            <person name="Bluhm B."/>
            <person name="Cannon C."/>
            <person name="Castanera R."/>
            <person name="Culley D."/>
            <person name="Daum C."/>
            <person name="Ezra D."/>
            <person name="Gonzalez J."/>
            <person name="Henrissat B."/>
            <person name="Kuo A."/>
            <person name="Liang C."/>
            <person name="Lipzen A."/>
            <person name="Lutzoni F."/>
            <person name="Magnuson J."/>
            <person name="Mondo S."/>
            <person name="Nolan M."/>
            <person name="Ohm R."/>
            <person name="Pangilinan J."/>
            <person name="Park H.-J."/>
            <person name="Ramirez L."/>
            <person name="Alfaro M."/>
            <person name="Sun H."/>
            <person name="Tritt A."/>
            <person name="Yoshinaga Y."/>
            <person name="Zwiers L.-H."/>
            <person name="Turgeon B."/>
            <person name="Goodwin S."/>
            <person name="Spatafora J."/>
            <person name="Crous P."/>
            <person name="Grigoriev I."/>
        </authorList>
    </citation>
    <scope>NUCLEOTIDE SEQUENCE</scope>
    <source>
        <strain evidence="2">CBS 122681</strain>
    </source>
</reference>
<evidence type="ECO:0000313" key="3">
    <source>
        <dbReference type="Proteomes" id="UP000799324"/>
    </source>
</evidence>
<gene>
    <name evidence="2" type="ORF">K491DRAFT_723723</name>
</gene>
<dbReference type="AlphaFoldDB" id="A0A6A6SL23"/>
<dbReference type="EMBL" id="MU004694">
    <property type="protein sequence ID" value="KAF2647088.1"/>
    <property type="molecule type" value="Genomic_DNA"/>
</dbReference>
<feature type="chain" id="PRO_5025531576" evidence="1">
    <location>
        <begin position="21"/>
        <end position="146"/>
    </location>
</feature>
<sequence length="146" mass="15818">MAPLSWIPLAILATIPIGFAAPAEVRAIGICDSATLESTATSYRYAVGEGDRRYIDGILAPYAPYTPAPYTQNGQQLPITGYRAIFNTAREIQEATVAINLNECSSDSHLVTENSDEGKIDIQTKIFHSPKNLTVIGVETTFTKII</sequence>
<feature type="signal peptide" evidence="1">
    <location>
        <begin position="1"/>
        <end position="20"/>
    </location>
</feature>
<evidence type="ECO:0000256" key="1">
    <source>
        <dbReference type="SAM" id="SignalP"/>
    </source>
</evidence>
<protein>
    <submittedName>
        <fullName evidence="2">Uncharacterized protein</fullName>
    </submittedName>
</protein>